<evidence type="ECO:0000313" key="1">
    <source>
        <dbReference type="EMBL" id="OGD86292.1"/>
    </source>
</evidence>
<accession>A0A1F5G325</accession>
<reference evidence="1 2" key="1">
    <citation type="journal article" date="2016" name="Nat. Commun.">
        <title>Thousands of microbial genomes shed light on interconnected biogeochemical processes in an aquifer system.</title>
        <authorList>
            <person name="Anantharaman K."/>
            <person name="Brown C.T."/>
            <person name="Hug L.A."/>
            <person name="Sharon I."/>
            <person name="Castelle C.J."/>
            <person name="Probst A.J."/>
            <person name="Thomas B.C."/>
            <person name="Singh A."/>
            <person name="Wilkins M.J."/>
            <person name="Karaoz U."/>
            <person name="Brodie E.L."/>
            <person name="Williams K.H."/>
            <person name="Hubbard S.S."/>
            <person name="Banfield J.F."/>
        </authorList>
    </citation>
    <scope>NUCLEOTIDE SEQUENCE [LARGE SCALE GENOMIC DNA]</scope>
</reference>
<name>A0A1F5G325_9BACT</name>
<dbReference type="STRING" id="1797711.A2870_01690"/>
<dbReference type="AlphaFoldDB" id="A0A1F5G325"/>
<evidence type="ECO:0000313" key="2">
    <source>
        <dbReference type="Proteomes" id="UP000179102"/>
    </source>
</evidence>
<comment type="caution">
    <text evidence="1">The sequence shown here is derived from an EMBL/GenBank/DDBJ whole genome shotgun (WGS) entry which is preliminary data.</text>
</comment>
<protein>
    <submittedName>
        <fullName evidence="1">Uncharacterized protein</fullName>
    </submittedName>
</protein>
<dbReference type="EMBL" id="MFAZ01000045">
    <property type="protein sequence ID" value="OGD86292.1"/>
    <property type="molecule type" value="Genomic_DNA"/>
</dbReference>
<proteinExistence type="predicted"/>
<sequence>MPVTNESQWLRVETSRHFYSSEMETGVPRTASWFNCLGEAFSLVLKEAARSRLLVDDRGNVLEDIPSDLQQFRFRTKDSDLSATFRLLAAFAAAAHASSSEIEHYKNMAECFDPKI</sequence>
<dbReference type="Proteomes" id="UP000179102">
    <property type="component" value="Unassembled WGS sequence"/>
</dbReference>
<organism evidence="1 2">
    <name type="scientific">Candidatus Curtissbacteria bacterium RIFCSPHIGHO2_01_FULL_41_11</name>
    <dbReference type="NCBI Taxonomy" id="1797711"/>
    <lineage>
        <taxon>Bacteria</taxon>
        <taxon>Candidatus Curtissiibacteriota</taxon>
    </lineage>
</organism>
<gene>
    <name evidence="1" type="ORF">A2870_01690</name>
</gene>